<dbReference type="NCBIfam" id="NF002325">
    <property type="entry name" value="PRK01278.1"/>
    <property type="match status" value="1"/>
</dbReference>
<feature type="binding site" evidence="5">
    <location>
        <begin position="99"/>
        <end position="100"/>
    </location>
    <ligand>
        <name>pyridoxal 5'-phosphate</name>
        <dbReference type="ChEBI" id="CHEBI:597326"/>
    </ligand>
</feature>
<feature type="binding site" evidence="5">
    <location>
        <position position="268"/>
    </location>
    <ligand>
        <name>pyridoxal 5'-phosphate</name>
        <dbReference type="ChEBI" id="CHEBI:597326"/>
    </ligand>
</feature>
<dbReference type="GO" id="GO:0042802">
    <property type="term" value="F:identical protein binding"/>
    <property type="evidence" value="ECO:0007669"/>
    <property type="project" value="TreeGrafter"/>
</dbReference>
<dbReference type="EMBL" id="NGKU01000001">
    <property type="protein sequence ID" value="OTN75356.1"/>
    <property type="molecule type" value="Genomic_DNA"/>
</dbReference>
<dbReference type="InterPro" id="IPR015421">
    <property type="entry name" value="PyrdxlP-dep_Trfase_major"/>
</dbReference>
<dbReference type="Gene3D" id="3.90.1150.10">
    <property type="entry name" value="Aspartate Aminotransferase, domain 1"/>
    <property type="match status" value="1"/>
</dbReference>
<dbReference type="CDD" id="cd00610">
    <property type="entry name" value="OAT_like"/>
    <property type="match status" value="1"/>
</dbReference>
<sequence>MMSHLFPNYNKLPFEIVEGQGSYVKDEHGQQYLDFTSGIGVVNLGYGHPVVQEALLKQAETLWHMPNLYNSQLQETVATQLVQQIPASEEYAVYFCNSGAEANEAALKLARKATGRTQIISFQQSFHGRTFGAMSATGQESIHAGFGPLVPGFTYLPFNDAAALAAITADTAAVILELVQGEGGVIPAEKGWVQAVAAHCKDTGTLLIIDEIQTGMGRTGTFYAFAHYGIEPDIFTLAKGLGNGIPVGAMIGKAALQTAFGAGSHGSTFGGNKLAMAAAAAVCQQISEAPLQHNVQARSAQLMDGLKDLPAVETLRGRGLMIGIVLADADTLQQVMSHLREEQLLALKAGSRVLRLLPPLTITEEETAAGIAILRRVLAQC</sequence>
<feature type="binding site" evidence="5">
    <location>
        <position position="129"/>
    </location>
    <ligand>
        <name>N(2)-acetyl-L-ornithine</name>
        <dbReference type="ChEBI" id="CHEBI:57805"/>
    </ligand>
</feature>
<feature type="binding site" evidence="5">
    <location>
        <begin position="210"/>
        <end position="213"/>
    </location>
    <ligand>
        <name>pyridoxal 5'-phosphate</name>
        <dbReference type="ChEBI" id="CHEBI:597326"/>
    </ligand>
</feature>
<proteinExistence type="inferred from homology"/>
<evidence type="ECO:0000313" key="7">
    <source>
        <dbReference type="Proteomes" id="UP000195043"/>
    </source>
</evidence>
<accession>A0A242A2U6</accession>
<dbReference type="InterPro" id="IPR005814">
    <property type="entry name" value="Aminotrans_3"/>
</dbReference>
<keyword evidence="3 5" id="KW-0808">Transferase</keyword>
<organism evidence="6 7">
    <name type="scientific">Candidatus Enterococcus testudinis</name>
    <dbReference type="NCBI Taxonomy" id="1834191"/>
    <lineage>
        <taxon>Bacteria</taxon>
        <taxon>Bacillati</taxon>
        <taxon>Bacillota</taxon>
        <taxon>Bacilli</taxon>
        <taxon>Lactobacillales</taxon>
        <taxon>Enterococcaceae</taxon>
        <taxon>Enterococcus</taxon>
    </lineage>
</organism>
<dbReference type="InterPro" id="IPR050103">
    <property type="entry name" value="Class-III_PLP-dep_AT"/>
</dbReference>
<evidence type="ECO:0000256" key="3">
    <source>
        <dbReference type="ARBA" id="ARBA00022679"/>
    </source>
</evidence>
<dbReference type="InterPro" id="IPR049704">
    <property type="entry name" value="Aminotrans_3_PPA_site"/>
</dbReference>
<keyword evidence="1 5" id="KW-0032">Aminotransferase</keyword>
<evidence type="ECO:0000313" key="6">
    <source>
        <dbReference type="EMBL" id="OTN75356.1"/>
    </source>
</evidence>
<feature type="binding site" evidence="5">
    <location>
        <position position="126"/>
    </location>
    <ligand>
        <name>pyridoxal 5'-phosphate</name>
        <dbReference type="ChEBI" id="CHEBI:597326"/>
    </ligand>
</feature>
<dbReference type="InterPro" id="IPR015424">
    <property type="entry name" value="PyrdxlP-dep_Trfase"/>
</dbReference>
<comment type="caution">
    <text evidence="6">The sequence shown here is derived from an EMBL/GenBank/DDBJ whole genome shotgun (WGS) entry which is preliminary data.</text>
</comment>
<comment type="pathway">
    <text evidence="5">Amino-acid biosynthesis; L-arginine biosynthesis; N(2)-acetyl-L-ornithine from L-glutamate: step 4/4.</text>
</comment>
<protein>
    <recommendedName>
        <fullName evidence="5">Acetylornithine aminotransferase</fullName>
        <shortName evidence="5">ACOAT</shortName>
        <ecNumber evidence="5">2.6.1.11</ecNumber>
    </recommendedName>
</protein>
<dbReference type="UniPathway" id="UPA00068">
    <property type="reaction ID" value="UER00109"/>
</dbReference>
<dbReference type="InterPro" id="IPR004636">
    <property type="entry name" value="AcOrn/SuccOrn_fam"/>
</dbReference>
<dbReference type="SUPFAM" id="SSF53383">
    <property type="entry name" value="PLP-dependent transferases"/>
    <property type="match status" value="1"/>
</dbReference>
<dbReference type="NCBIfam" id="TIGR00707">
    <property type="entry name" value="argD"/>
    <property type="match status" value="1"/>
</dbReference>
<dbReference type="Proteomes" id="UP000195043">
    <property type="component" value="Unassembled WGS sequence"/>
</dbReference>
<keyword evidence="7" id="KW-1185">Reference proteome</keyword>
<dbReference type="STRING" id="1834191.A5886_000426"/>
<comment type="subunit">
    <text evidence="5">Homodimer.</text>
</comment>
<dbReference type="PANTHER" id="PTHR11986:SF79">
    <property type="entry name" value="ACETYLORNITHINE AMINOTRANSFERASE, MITOCHONDRIAL"/>
    <property type="match status" value="1"/>
</dbReference>
<comment type="similarity">
    <text evidence="5">Belongs to the class-III pyridoxal-phosphate-dependent aminotransferase family. ArgD subfamily.</text>
</comment>
<keyword evidence="4 5" id="KW-0663">Pyridoxal phosphate</keyword>
<dbReference type="InterPro" id="IPR015422">
    <property type="entry name" value="PyrdxlP-dep_Trfase_small"/>
</dbReference>
<dbReference type="PROSITE" id="PS00600">
    <property type="entry name" value="AA_TRANSFER_CLASS_3"/>
    <property type="match status" value="1"/>
</dbReference>
<dbReference type="HAMAP" id="MF_01107">
    <property type="entry name" value="ArgD_aminotrans_3"/>
    <property type="match status" value="1"/>
</dbReference>
<dbReference type="Gene3D" id="3.40.640.10">
    <property type="entry name" value="Type I PLP-dependent aspartate aminotransferase-like (Major domain)"/>
    <property type="match status" value="1"/>
</dbReference>
<dbReference type="Pfam" id="PF00202">
    <property type="entry name" value="Aminotran_3"/>
    <property type="match status" value="1"/>
</dbReference>
<dbReference type="GO" id="GO:0030170">
    <property type="term" value="F:pyridoxal phosphate binding"/>
    <property type="evidence" value="ECO:0007669"/>
    <property type="project" value="InterPro"/>
</dbReference>
<reference evidence="6 7" key="1">
    <citation type="submission" date="2017-05" db="EMBL/GenBank/DDBJ databases">
        <title>The Genome Sequence of Enterococcus sp. 8G7_MSG3316.</title>
        <authorList>
            <consortium name="The Broad Institute Genomics Platform"/>
            <consortium name="The Broad Institute Genomic Center for Infectious Diseases"/>
            <person name="Earl A."/>
            <person name="Manson A."/>
            <person name="Schwartman J."/>
            <person name="Gilmore M."/>
            <person name="Abouelleil A."/>
            <person name="Cao P."/>
            <person name="Chapman S."/>
            <person name="Cusick C."/>
            <person name="Shea T."/>
            <person name="Young S."/>
            <person name="Neafsey D."/>
            <person name="Nusbaum C."/>
            <person name="Birren B."/>
        </authorList>
    </citation>
    <scope>NUCLEOTIDE SEQUENCE [LARGE SCALE GENOMIC DNA]</scope>
    <source>
        <strain evidence="6 7">8G7_MSG3316</strain>
    </source>
</reference>
<keyword evidence="2 5" id="KW-0028">Amino-acid biosynthesis</keyword>
<evidence type="ECO:0000256" key="2">
    <source>
        <dbReference type="ARBA" id="ARBA00022605"/>
    </source>
</evidence>
<comment type="catalytic activity">
    <reaction evidence="5">
        <text>N(2)-acetyl-L-ornithine + 2-oxoglutarate = N-acetyl-L-glutamate 5-semialdehyde + L-glutamate</text>
        <dbReference type="Rhea" id="RHEA:18049"/>
        <dbReference type="ChEBI" id="CHEBI:16810"/>
        <dbReference type="ChEBI" id="CHEBI:29123"/>
        <dbReference type="ChEBI" id="CHEBI:29985"/>
        <dbReference type="ChEBI" id="CHEBI:57805"/>
        <dbReference type="EC" id="2.6.1.11"/>
    </reaction>
</comment>
<comment type="miscellaneous">
    <text evidence="5">May also have succinyldiaminopimelate aminotransferase activity, thus carrying out the corresponding step in lysine biosynthesis.</text>
</comment>
<dbReference type="NCBIfam" id="NF002797">
    <property type="entry name" value="PRK02936.1"/>
    <property type="match status" value="1"/>
</dbReference>
<dbReference type="PANTHER" id="PTHR11986">
    <property type="entry name" value="AMINOTRANSFERASE CLASS III"/>
    <property type="match status" value="1"/>
</dbReference>
<evidence type="ECO:0000256" key="4">
    <source>
        <dbReference type="ARBA" id="ARBA00022898"/>
    </source>
</evidence>
<dbReference type="GO" id="GO:0005737">
    <property type="term" value="C:cytoplasm"/>
    <property type="evidence" value="ECO:0007669"/>
    <property type="project" value="UniProtKB-SubCell"/>
</dbReference>
<comment type="cofactor">
    <cofactor evidence="5">
        <name>pyridoxal 5'-phosphate</name>
        <dbReference type="ChEBI" id="CHEBI:597326"/>
    </cofactor>
    <text evidence="5">Binds 1 pyridoxal phosphate per subunit.</text>
</comment>
<dbReference type="AlphaFoldDB" id="A0A242A2U6"/>
<comment type="subcellular location">
    <subcellularLocation>
        <location evidence="5">Cytoplasm</location>
    </subcellularLocation>
</comment>
<dbReference type="FunFam" id="3.40.640.10:FF:000004">
    <property type="entry name" value="Acetylornithine aminotransferase"/>
    <property type="match status" value="1"/>
</dbReference>
<dbReference type="EC" id="2.6.1.11" evidence="5"/>
<evidence type="ECO:0000256" key="5">
    <source>
        <dbReference type="HAMAP-Rule" id="MF_01107"/>
    </source>
</evidence>
<name>A0A242A2U6_9ENTE</name>
<dbReference type="PIRSF" id="PIRSF000521">
    <property type="entry name" value="Transaminase_4ab_Lys_Orn"/>
    <property type="match status" value="1"/>
</dbReference>
<keyword evidence="5" id="KW-0055">Arginine biosynthesis</keyword>
<feature type="binding site" evidence="5">
    <location>
        <position position="267"/>
    </location>
    <ligand>
        <name>N(2)-acetyl-L-ornithine</name>
        <dbReference type="ChEBI" id="CHEBI:57805"/>
    </ligand>
</feature>
<keyword evidence="5" id="KW-0963">Cytoplasm</keyword>
<dbReference type="GO" id="GO:0003992">
    <property type="term" value="F:N2-acetyl-L-ornithine:2-oxoglutarate 5-aminotransferase activity"/>
    <property type="evidence" value="ECO:0007669"/>
    <property type="project" value="UniProtKB-UniRule"/>
</dbReference>
<evidence type="ECO:0000256" key="1">
    <source>
        <dbReference type="ARBA" id="ARBA00022576"/>
    </source>
</evidence>
<dbReference type="GO" id="GO:0006526">
    <property type="term" value="P:L-arginine biosynthetic process"/>
    <property type="evidence" value="ECO:0007669"/>
    <property type="project" value="UniProtKB-UniRule"/>
</dbReference>
<feature type="modified residue" description="N6-(pyridoxal phosphate)lysine" evidence="5">
    <location>
        <position position="239"/>
    </location>
</feature>
<gene>
    <name evidence="5" type="primary">argD</name>
    <name evidence="6" type="ORF">A5886_000426</name>
</gene>